<name>A0A5A9PKD7_9TELE</name>
<proteinExistence type="predicted"/>
<evidence type="ECO:0000256" key="1">
    <source>
        <dbReference type="SAM" id="MobiDB-lite"/>
    </source>
</evidence>
<reference evidence="2 3" key="1">
    <citation type="journal article" date="2019" name="Mol. Ecol. Resour.">
        <title>Chromosome-level genome assembly of Triplophysa tibetana, a fish adapted to the harsh high-altitude environment of the Tibetan Plateau.</title>
        <authorList>
            <person name="Yang X."/>
            <person name="Liu H."/>
            <person name="Ma Z."/>
            <person name="Zou Y."/>
            <person name="Zou M."/>
            <person name="Mao Y."/>
            <person name="Li X."/>
            <person name="Wang H."/>
            <person name="Chen T."/>
            <person name="Wang W."/>
            <person name="Yang R."/>
        </authorList>
    </citation>
    <scope>NUCLEOTIDE SEQUENCE [LARGE SCALE GENOMIC DNA]</scope>
    <source>
        <strain evidence="2">TTIB1903HZAU</strain>
        <tissue evidence="2">Muscle</tissue>
    </source>
</reference>
<organism evidence="2 3">
    <name type="scientific">Triplophysa tibetana</name>
    <dbReference type="NCBI Taxonomy" id="1572043"/>
    <lineage>
        <taxon>Eukaryota</taxon>
        <taxon>Metazoa</taxon>
        <taxon>Chordata</taxon>
        <taxon>Craniata</taxon>
        <taxon>Vertebrata</taxon>
        <taxon>Euteleostomi</taxon>
        <taxon>Actinopterygii</taxon>
        <taxon>Neopterygii</taxon>
        <taxon>Teleostei</taxon>
        <taxon>Ostariophysi</taxon>
        <taxon>Cypriniformes</taxon>
        <taxon>Nemacheilidae</taxon>
        <taxon>Triplophysa</taxon>
    </lineage>
</organism>
<dbReference type="EMBL" id="SOYY01000004">
    <property type="protein sequence ID" value="KAA0722590.1"/>
    <property type="molecule type" value="Genomic_DNA"/>
</dbReference>
<feature type="region of interest" description="Disordered" evidence="1">
    <location>
        <begin position="46"/>
        <end position="68"/>
    </location>
</feature>
<protein>
    <submittedName>
        <fullName evidence="2">Uncharacterized protein</fullName>
    </submittedName>
</protein>
<gene>
    <name evidence="2" type="ORF">E1301_Tti011965</name>
</gene>
<comment type="caution">
    <text evidence="2">The sequence shown here is derived from an EMBL/GenBank/DDBJ whole genome shotgun (WGS) entry which is preliminary data.</text>
</comment>
<keyword evidence="3" id="KW-1185">Reference proteome</keyword>
<accession>A0A5A9PKD7</accession>
<dbReference type="Proteomes" id="UP000324632">
    <property type="component" value="Chromosome 4"/>
</dbReference>
<feature type="compositionally biased region" description="Polar residues" evidence="1">
    <location>
        <begin position="53"/>
        <end position="68"/>
    </location>
</feature>
<feature type="region of interest" description="Disordered" evidence="1">
    <location>
        <begin position="1"/>
        <end position="24"/>
    </location>
</feature>
<evidence type="ECO:0000313" key="2">
    <source>
        <dbReference type="EMBL" id="KAA0722590.1"/>
    </source>
</evidence>
<sequence>MRCENGSCLIDSEGGEIAPGSPEDEMEGRVYAETLILCLKASLAEAEKPADTQPLQGRHGNQPSQKKQ</sequence>
<dbReference type="AlphaFoldDB" id="A0A5A9PKD7"/>
<evidence type="ECO:0000313" key="3">
    <source>
        <dbReference type="Proteomes" id="UP000324632"/>
    </source>
</evidence>